<dbReference type="Gene3D" id="1.25.40.10">
    <property type="entry name" value="Tetratricopeptide repeat domain"/>
    <property type="match status" value="3"/>
</dbReference>
<dbReference type="PANTHER" id="PTHR12558:SF33">
    <property type="entry name" value="BLL7664 PROTEIN"/>
    <property type="match status" value="1"/>
</dbReference>
<name>A0A7W3FNX3_9GAMM</name>
<dbReference type="EMBL" id="JACGXS010000007">
    <property type="protein sequence ID" value="MBA8682935.1"/>
    <property type="molecule type" value="Genomic_DNA"/>
</dbReference>
<evidence type="ECO:0000256" key="2">
    <source>
        <dbReference type="SAM" id="SignalP"/>
    </source>
</evidence>
<dbReference type="InterPro" id="IPR011990">
    <property type="entry name" value="TPR-like_helical_dom_sf"/>
</dbReference>
<feature type="chain" id="PRO_5030928028" evidence="2">
    <location>
        <begin position="23"/>
        <end position="562"/>
    </location>
</feature>
<organism evidence="3 4">
    <name type="scientific">Stenotrophomonas tumulicola</name>
    <dbReference type="NCBI Taxonomy" id="1685415"/>
    <lineage>
        <taxon>Bacteria</taxon>
        <taxon>Pseudomonadati</taxon>
        <taxon>Pseudomonadota</taxon>
        <taxon>Gammaproteobacteria</taxon>
        <taxon>Lysobacterales</taxon>
        <taxon>Lysobacteraceae</taxon>
        <taxon>Stenotrophomonas</taxon>
    </lineage>
</organism>
<dbReference type="SUPFAM" id="SSF48452">
    <property type="entry name" value="TPR-like"/>
    <property type="match status" value="2"/>
</dbReference>
<gene>
    <name evidence="3" type="ORF">H4O11_14115</name>
</gene>
<dbReference type="SMART" id="SM00028">
    <property type="entry name" value="TPR"/>
    <property type="match status" value="4"/>
</dbReference>
<keyword evidence="1" id="KW-0802">TPR repeat</keyword>
<evidence type="ECO:0000313" key="4">
    <source>
        <dbReference type="Proteomes" id="UP000547058"/>
    </source>
</evidence>
<dbReference type="InterPro" id="IPR019734">
    <property type="entry name" value="TPR_rpt"/>
</dbReference>
<accession>A0A7W3FNX3</accession>
<reference evidence="3 4" key="1">
    <citation type="submission" date="2020-08" db="EMBL/GenBank/DDBJ databases">
        <title>Stenotrophomonas tumulicola JCM 30961.</title>
        <authorList>
            <person name="Deng Y."/>
        </authorList>
    </citation>
    <scope>NUCLEOTIDE SEQUENCE [LARGE SCALE GENOMIC DNA]</scope>
    <source>
        <strain evidence="3 4">JCM 30961</strain>
    </source>
</reference>
<protein>
    <submittedName>
        <fullName evidence="3">Tetratricopeptide repeat protein</fullName>
    </submittedName>
</protein>
<sequence length="562" mass="60896">MPALIRISSVLLLSLMAGQALSAPSSARALARAEASQEPSLEPALAGEFALQAGKLGEAAGQYLLAAKASDGDAGLAERATRIAMLANDDAGAAQALALWQQRAPRSLAMRSAAAALAMRQGQPAQAVTELKAVLAEPDESGWKFALAALVGGGRDPAVPAQVLDALVTDDAIPARIEVWQEFGRLAMSMERPELAQRMVDQVVRRFPDDPRVALLRASQLNQVGKTAEAMATLQALEPQTRTSPDLRNAVAIAYDAMNESAAAERVLAYGPQDVQTFGMRASLLAKREDAAALSALYAELSKAASKPDPAQRLLLGKIAEYLKRYQEAVDWYHSVPGGDELSEARLRAANALGLLGNQDKALEEVHAIQSDPMLAEEARRDAYLLEAELRLRAGDEAGELDALARGLAAYPDENALLYARALAWERRDDIARAEADLRKVLVTEPENVAALNALGYTLADRTSRYQEALELIDRARVAEPDNPAIIDSHGWVLYRLGRNEEALAQLRRAYTVVKDAEIAAHLGEVLWVMGRQDEARHYFDEAAKLDPDNRALQRVREKFNP</sequence>
<dbReference type="Proteomes" id="UP000547058">
    <property type="component" value="Unassembled WGS sequence"/>
</dbReference>
<feature type="repeat" description="TPR" evidence="1">
    <location>
        <begin position="517"/>
        <end position="550"/>
    </location>
</feature>
<dbReference type="PANTHER" id="PTHR12558">
    <property type="entry name" value="CELL DIVISION CYCLE 16,23,27"/>
    <property type="match status" value="1"/>
</dbReference>
<evidence type="ECO:0000313" key="3">
    <source>
        <dbReference type="EMBL" id="MBA8682935.1"/>
    </source>
</evidence>
<feature type="signal peptide" evidence="2">
    <location>
        <begin position="1"/>
        <end position="22"/>
    </location>
</feature>
<proteinExistence type="predicted"/>
<keyword evidence="2" id="KW-0732">Signal</keyword>
<dbReference type="RefSeq" id="WP_182340062.1">
    <property type="nucleotide sequence ID" value="NZ_JACGXS010000007.1"/>
</dbReference>
<evidence type="ECO:0000256" key="1">
    <source>
        <dbReference type="PROSITE-ProRule" id="PRU00339"/>
    </source>
</evidence>
<dbReference type="Pfam" id="PF13432">
    <property type="entry name" value="TPR_16"/>
    <property type="match status" value="3"/>
</dbReference>
<keyword evidence="4" id="KW-1185">Reference proteome</keyword>
<comment type="caution">
    <text evidence="3">The sequence shown here is derived from an EMBL/GenBank/DDBJ whole genome shotgun (WGS) entry which is preliminary data.</text>
</comment>
<dbReference type="AlphaFoldDB" id="A0A7W3FNX3"/>
<dbReference type="PROSITE" id="PS50005">
    <property type="entry name" value="TPR"/>
    <property type="match status" value="1"/>
</dbReference>